<dbReference type="PROSITE" id="PS50280">
    <property type="entry name" value="SET"/>
    <property type="match status" value="1"/>
</dbReference>
<dbReference type="Pfam" id="PF00856">
    <property type="entry name" value="SET"/>
    <property type="match status" value="1"/>
</dbReference>
<protein>
    <recommendedName>
        <fullName evidence="1">SET domain-containing protein</fullName>
    </recommendedName>
</protein>
<gene>
    <name evidence="2" type="ORF">FTUN_6808</name>
</gene>
<dbReference type="InterPro" id="IPR053201">
    <property type="entry name" value="Flavunoidine_N-MTase"/>
</dbReference>
<dbReference type="InterPro" id="IPR046341">
    <property type="entry name" value="SET_dom_sf"/>
</dbReference>
<organism evidence="2 3">
    <name type="scientific">Frigoriglobus tundricola</name>
    <dbReference type="NCBI Taxonomy" id="2774151"/>
    <lineage>
        <taxon>Bacteria</taxon>
        <taxon>Pseudomonadati</taxon>
        <taxon>Planctomycetota</taxon>
        <taxon>Planctomycetia</taxon>
        <taxon>Gemmatales</taxon>
        <taxon>Gemmataceae</taxon>
        <taxon>Frigoriglobus</taxon>
    </lineage>
</organism>
<keyword evidence="3" id="KW-1185">Reference proteome</keyword>
<dbReference type="RefSeq" id="WP_171474215.1">
    <property type="nucleotide sequence ID" value="NZ_CP053452.2"/>
</dbReference>
<dbReference type="AlphaFoldDB" id="A0A6M5YZB7"/>
<sequence length="179" mass="19744">MTLTSYRSPKTVVRNSPIVGRGLFANLAISRGEIVCVKGGHLLTRAEFAEHCHVTNDAELQIADDLYLTPITASEFEGVMMFLNHSCEPNVGIQGQIVFVAMRDIVAGEELTLDYATIDHDTEPMTCQCRAKCCRGVVTGRDWQKPELQKKYGGYLAWYLLEKIRSESATIAASGDSPT</sequence>
<dbReference type="KEGG" id="ftj:FTUN_6808"/>
<evidence type="ECO:0000313" key="3">
    <source>
        <dbReference type="Proteomes" id="UP000503447"/>
    </source>
</evidence>
<accession>A0A6M5YZB7</accession>
<dbReference type="SMART" id="SM00317">
    <property type="entry name" value="SET"/>
    <property type="match status" value="1"/>
</dbReference>
<feature type="domain" description="SET" evidence="1">
    <location>
        <begin position="9"/>
        <end position="116"/>
    </location>
</feature>
<dbReference type="Proteomes" id="UP000503447">
    <property type="component" value="Chromosome"/>
</dbReference>
<dbReference type="PANTHER" id="PTHR12350:SF19">
    <property type="entry name" value="SET DOMAIN-CONTAINING PROTEIN"/>
    <property type="match status" value="1"/>
</dbReference>
<evidence type="ECO:0000313" key="2">
    <source>
        <dbReference type="EMBL" id="QJW99208.1"/>
    </source>
</evidence>
<dbReference type="SUPFAM" id="SSF82199">
    <property type="entry name" value="SET domain"/>
    <property type="match status" value="1"/>
</dbReference>
<dbReference type="PANTHER" id="PTHR12350">
    <property type="entry name" value="HISTONE-LYSINE N-METHYLTRANSFERASE-RELATED"/>
    <property type="match status" value="1"/>
</dbReference>
<evidence type="ECO:0000259" key="1">
    <source>
        <dbReference type="PROSITE" id="PS50280"/>
    </source>
</evidence>
<dbReference type="InterPro" id="IPR001214">
    <property type="entry name" value="SET_dom"/>
</dbReference>
<dbReference type="EMBL" id="CP053452">
    <property type="protein sequence ID" value="QJW99208.1"/>
    <property type="molecule type" value="Genomic_DNA"/>
</dbReference>
<dbReference type="Gene3D" id="2.170.270.10">
    <property type="entry name" value="SET domain"/>
    <property type="match status" value="1"/>
</dbReference>
<proteinExistence type="predicted"/>
<name>A0A6M5YZB7_9BACT</name>
<reference evidence="3" key="1">
    <citation type="submission" date="2020-05" db="EMBL/GenBank/DDBJ databases">
        <title>Frigoriglobus tundricola gen. nov., sp. nov., a psychrotolerant cellulolytic planctomycete of the family Gemmataceae with two divergent copies of 16S rRNA gene.</title>
        <authorList>
            <person name="Kulichevskaya I.S."/>
            <person name="Ivanova A.A."/>
            <person name="Naumoff D.G."/>
            <person name="Beletsky A.V."/>
            <person name="Rijpstra W.I.C."/>
            <person name="Sinninghe Damste J.S."/>
            <person name="Mardanov A.V."/>
            <person name="Ravin N.V."/>
            <person name="Dedysh S.N."/>
        </authorList>
    </citation>
    <scope>NUCLEOTIDE SEQUENCE [LARGE SCALE GENOMIC DNA]</scope>
    <source>
        <strain evidence="3">PL17</strain>
    </source>
</reference>